<comment type="subcellular location">
    <subcellularLocation>
        <location evidence="1">Membrane</location>
        <topology evidence="1">Multi-pass membrane protein</topology>
    </subcellularLocation>
</comment>
<sequence>MPTREHFSTRLGFLLISAGCAIGLGNVWRFPFITGQYGGAIFVLIYLFFLVFFGVPLLAMEFSVGRASRCSLANSFESLERKGSRWHFNKYWMILGNYVLLSFYSVVTGWMLFYCIKGFTGEFGVNTSAEVAGAEFNAMLSSPSDMLVNMIAVTAVSFGICALGLRKGVERITKPMMIILFLLLIFMALRSFTLPGFKEGMAYYLAPNLDNLTKYGLLEVISAAMAQAFFSLSIGIGAMQIFATYMNSDHTLISESFSIMILNTMVALLSGMIIFPACFSYGVEPGQGPGLIFVTLVSVFSNMQNGAMWGGLFFMFMLFAALSTLIAVFENIIAITMEYFTTSRRRAVMINFVVILVIGMPCLFGFNYLSDVHPLGGNSTFLDLEDFIISNNILPLGAFCYLAFITWRGGWGFNKFIEEANRGKGIKLPNWGISYYRYVLPVVILFLIGNSYYSVFFK</sequence>
<reference evidence="8" key="1">
    <citation type="journal article" date="2021" name="PeerJ">
        <title>Extensive microbial diversity within the chicken gut microbiome revealed by metagenomics and culture.</title>
        <authorList>
            <person name="Gilroy R."/>
            <person name="Ravi A."/>
            <person name="Getino M."/>
            <person name="Pursley I."/>
            <person name="Horton D.L."/>
            <person name="Alikhan N.F."/>
            <person name="Baker D."/>
            <person name="Gharbi K."/>
            <person name="Hall N."/>
            <person name="Watson M."/>
            <person name="Adriaenssens E.M."/>
            <person name="Foster-Nyarko E."/>
            <person name="Jarju S."/>
            <person name="Secka A."/>
            <person name="Antonio M."/>
            <person name="Oren A."/>
            <person name="Chaudhuri R.R."/>
            <person name="La Ragione R."/>
            <person name="Hildebrand F."/>
            <person name="Pallen M.J."/>
        </authorList>
    </citation>
    <scope>NUCLEOTIDE SEQUENCE</scope>
    <source>
        <strain evidence="8">687</strain>
    </source>
</reference>
<comment type="caution">
    <text evidence="8">The sequence shown here is derived from an EMBL/GenBank/DDBJ whole genome shotgun (WGS) entry which is preliminary data.</text>
</comment>
<evidence type="ECO:0000256" key="1">
    <source>
        <dbReference type="ARBA" id="ARBA00004141"/>
    </source>
</evidence>
<feature type="transmembrane region" description="Helical" evidence="7">
    <location>
        <begin position="37"/>
        <end position="59"/>
    </location>
</feature>
<name>A0A9E2KQC8_9GAMM</name>
<keyword evidence="5 7" id="KW-0472">Membrane</keyword>
<feature type="transmembrane region" description="Helical" evidence="7">
    <location>
        <begin position="146"/>
        <end position="165"/>
    </location>
</feature>
<proteinExistence type="inferred from homology"/>
<feature type="transmembrane region" description="Helical" evidence="7">
    <location>
        <begin position="307"/>
        <end position="329"/>
    </location>
</feature>
<dbReference type="PANTHER" id="PTHR42948:SF1">
    <property type="entry name" value="TRANSPORTER"/>
    <property type="match status" value="1"/>
</dbReference>
<keyword evidence="6" id="KW-0769">Symport</keyword>
<feature type="transmembrane region" description="Helical" evidence="7">
    <location>
        <begin position="177"/>
        <end position="197"/>
    </location>
</feature>
<dbReference type="Pfam" id="PF00209">
    <property type="entry name" value="SNF"/>
    <property type="match status" value="2"/>
</dbReference>
<feature type="transmembrane region" description="Helical" evidence="7">
    <location>
        <begin position="257"/>
        <end position="283"/>
    </location>
</feature>
<feature type="transmembrane region" description="Helical" evidence="7">
    <location>
        <begin position="435"/>
        <end position="455"/>
    </location>
</feature>
<feature type="transmembrane region" description="Helical" evidence="7">
    <location>
        <begin position="389"/>
        <end position="414"/>
    </location>
</feature>
<evidence type="ECO:0000256" key="4">
    <source>
        <dbReference type="ARBA" id="ARBA00022989"/>
    </source>
</evidence>
<reference evidence="8" key="2">
    <citation type="submission" date="2021-04" db="EMBL/GenBank/DDBJ databases">
        <authorList>
            <person name="Gilroy R."/>
        </authorList>
    </citation>
    <scope>NUCLEOTIDE SEQUENCE</scope>
    <source>
        <strain evidence="8">687</strain>
    </source>
</reference>
<dbReference type="InterPro" id="IPR000175">
    <property type="entry name" value="Na/ntran_symport"/>
</dbReference>
<protein>
    <recommendedName>
        <fullName evidence="6">Transporter</fullName>
    </recommendedName>
</protein>
<evidence type="ECO:0000256" key="2">
    <source>
        <dbReference type="ARBA" id="ARBA00022448"/>
    </source>
</evidence>
<gene>
    <name evidence="8" type="ORF">IAA31_07785</name>
</gene>
<keyword evidence="2 6" id="KW-0813">Transport</keyword>
<evidence type="ECO:0000256" key="6">
    <source>
        <dbReference type="RuleBase" id="RU003732"/>
    </source>
</evidence>
<dbReference type="CDD" id="cd10336">
    <property type="entry name" value="SLC6sbd_Tyt1-Like"/>
    <property type="match status" value="1"/>
</dbReference>
<keyword evidence="4 7" id="KW-1133">Transmembrane helix</keyword>
<dbReference type="Proteomes" id="UP000824150">
    <property type="component" value="Unassembled WGS sequence"/>
</dbReference>
<evidence type="ECO:0000313" key="8">
    <source>
        <dbReference type="EMBL" id="MBU3827368.1"/>
    </source>
</evidence>
<dbReference type="GO" id="GO:0016020">
    <property type="term" value="C:membrane"/>
    <property type="evidence" value="ECO:0007669"/>
    <property type="project" value="UniProtKB-SubCell"/>
</dbReference>
<evidence type="ECO:0000313" key="9">
    <source>
        <dbReference type="Proteomes" id="UP000824150"/>
    </source>
</evidence>
<evidence type="ECO:0000256" key="7">
    <source>
        <dbReference type="SAM" id="Phobius"/>
    </source>
</evidence>
<evidence type="ECO:0000256" key="3">
    <source>
        <dbReference type="ARBA" id="ARBA00022692"/>
    </source>
</evidence>
<dbReference type="GO" id="GO:0015293">
    <property type="term" value="F:symporter activity"/>
    <property type="evidence" value="ECO:0007669"/>
    <property type="project" value="UniProtKB-KW"/>
</dbReference>
<dbReference type="AlphaFoldDB" id="A0A9E2KQC8"/>
<dbReference type="InterPro" id="IPR047218">
    <property type="entry name" value="YocR/YhdH-like"/>
</dbReference>
<feature type="transmembrane region" description="Helical" evidence="7">
    <location>
        <begin position="350"/>
        <end position="369"/>
    </location>
</feature>
<feature type="transmembrane region" description="Helical" evidence="7">
    <location>
        <begin position="217"/>
        <end position="245"/>
    </location>
</feature>
<dbReference type="NCBIfam" id="NF037979">
    <property type="entry name" value="Na_transp"/>
    <property type="match status" value="1"/>
</dbReference>
<dbReference type="EMBL" id="JAHLFG010000086">
    <property type="protein sequence ID" value="MBU3827368.1"/>
    <property type="molecule type" value="Genomic_DNA"/>
</dbReference>
<accession>A0A9E2KQC8</accession>
<dbReference type="PANTHER" id="PTHR42948">
    <property type="entry name" value="TRANSPORTER"/>
    <property type="match status" value="1"/>
</dbReference>
<dbReference type="PROSITE" id="PS50267">
    <property type="entry name" value="NA_NEUROTRAN_SYMP_3"/>
    <property type="match status" value="1"/>
</dbReference>
<dbReference type="PRINTS" id="PR00176">
    <property type="entry name" value="NANEUSMPORT"/>
</dbReference>
<keyword evidence="3 6" id="KW-0812">Transmembrane</keyword>
<dbReference type="SUPFAM" id="SSF161070">
    <property type="entry name" value="SNF-like"/>
    <property type="match status" value="1"/>
</dbReference>
<organism evidence="8 9">
    <name type="scientific">Candidatus Anaerobiospirillum merdipullorum</name>
    <dbReference type="NCBI Taxonomy" id="2838450"/>
    <lineage>
        <taxon>Bacteria</taxon>
        <taxon>Pseudomonadati</taxon>
        <taxon>Pseudomonadota</taxon>
        <taxon>Gammaproteobacteria</taxon>
        <taxon>Aeromonadales</taxon>
        <taxon>Succinivibrionaceae</taxon>
        <taxon>Anaerobiospirillum</taxon>
    </lineage>
</organism>
<dbReference type="InterPro" id="IPR037272">
    <property type="entry name" value="SNS_sf"/>
</dbReference>
<dbReference type="PROSITE" id="PS00610">
    <property type="entry name" value="NA_NEUROTRAN_SYMP_1"/>
    <property type="match status" value="1"/>
</dbReference>
<feature type="transmembrane region" description="Helical" evidence="7">
    <location>
        <begin position="12"/>
        <end position="31"/>
    </location>
</feature>
<evidence type="ECO:0000256" key="5">
    <source>
        <dbReference type="ARBA" id="ARBA00023136"/>
    </source>
</evidence>
<feature type="transmembrane region" description="Helical" evidence="7">
    <location>
        <begin position="91"/>
        <end position="113"/>
    </location>
</feature>
<comment type="similarity">
    <text evidence="6">Belongs to the sodium:neurotransmitter symporter (SNF) (TC 2.A.22) family.</text>
</comment>